<proteinExistence type="predicted"/>
<name>A0AAQ3QGG2_9LILI</name>
<sequence length="153" mass="16856">MRGEPATAKQVGLWETKTSRREPTVRRRRCRDESATAKQKVGLWETKKSRGEPAVRRRRCVRIFNSKGVFLSDNPFEYSVPLLFDITSLVGLLGQRYHGLGGEHAGHLLDDAWACDSRGEASGANVDGEAGAVVHGLVLALVLGACWLLNELE</sequence>
<accession>A0AAQ3QGG2</accession>
<dbReference type="AlphaFoldDB" id="A0AAQ3QGG2"/>
<evidence type="ECO:0000313" key="2">
    <source>
        <dbReference type="EMBL" id="WOL10124.1"/>
    </source>
</evidence>
<evidence type="ECO:0000313" key="3">
    <source>
        <dbReference type="Proteomes" id="UP001327560"/>
    </source>
</evidence>
<keyword evidence="3" id="KW-1185">Reference proteome</keyword>
<gene>
    <name evidence="2" type="ORF">Cni_G18878</name>
</gene>
<feature type="compositionally biased region" description="Basic and acidic residues" evidence="1">
    <location>
        <begin position="17"/>
        <end position="34"/>
    </location>
</feature>
<reference evidence="2 3" key="1">
    <citation type="submission" date="2023-10" db="EMBL/GenBank/DDBJ databases">
        <title>Chromosome-scale genome assembly provides insights into flower coloration mechanisms of Canna indica.</title>
        <authorList>
            <person name="Li C."/>
        </authorList>
    </citation>
    <scope>NUCLEOTIDE SEQUENCE [LARGE SCALE GENOMIC DNA]</scope>
    <source>
        <tissue evidence="2">Flower</tissue>
    </source>
</reference>
<protein>
    <submittedName>
        <fullName evidence="2">Uncharacterized protein</fullName>
    </submittedName>
</protein>
<organism evidence="2 3">
    <name type="scientific">Canna indica</name>
    <name type="common">Indian-shot</name>
    <dbReference type="NCBI Taxonomy" id="4628"/>
    <lineage>
        <taxon>Eukaryota</taxon>
        <taxon>Viridiplantae</taxon>
        <taxon>Streptophyta</taxon>
        <taxon>Embryophyta</taxon>
        <taxon>Tracheophyta</taxon>
        <taxon>Spermatophyta</taxon>
        <taxon>Magnoliopsida</taxon>
        <taxon>Liliopsida</taxon>
        <taxon>Zingiberales</taxon>
        <taxon>Cannaceae</taxon>
        <taxon>Canna</taxon>
    </lineage>
</organism>
<feature type="region of interest" description="Disordered" evidence="1">
    <location>
        <begin position="1"/>
        <end position="34"/>
    </location>
</feature>
<dbReference type="EMBL" id="CP136895">
    <property type="protein sequence ID" value="WOL10124.1"/>
    <property type="molecule type" value="Genomic_DNA"/>
</dbReference>
<evidence type="ECO:0000256" key="1">
    <source>
        <dbReference type="SAM" id="MobiDB-lite"/>
    </source>
</evidence>
<dbReference type="Proteomes" id="UP001327560">
    <property type="component" value="Chromosome 6"/>
</dbReference>